<evidence type="ECO:0000313" key="1">
    <source>
        <dbReference type="EMBL" id="GGF47583.1"/>
    </source>
</evidence>
<comment type="caution">
    <text evidence="1">The sequence shown here is derived from an EMBL/GenBank/DDBJ whole genome shotgun (WGS) entry which is preliminary data.</text>
</comment>
<dbReference type="EMBL" id="BMIU01000027">
    <property type="protein sequence ID" value="GGF47583.1"/>
    <property type="molecule type" value="Genomic_DNA"/>
</dbReference>
<name>A0ABQ1V9W9_9BACT</name>
<accession>A0ABQ1V9W9</accession>
<sequence>MNTSAYISESIALLQKDFDLSVPDGEVSREQLVRLLTPIVGNLLNRDLERLLQICYRIDLGEERLKRLLHEANPETMAEELSEALVDRQLQKIEIRRKYH</sequence>
<dbReference type="RefSeq" id="WP_137402234.1">
    <property type="nucleotide sequence ID" value="NZ_BMIU01000027.1"/>
</dbReference>
<proteinExistence type="predicted"/>
<dbReference type="Proteomes" id="UP000647339">
    <property type="component" value="Unassembled WGS sequence"/>
</dbReference>
<protein>
    <submittedName>
        <fullName evidence="1">Uncharacterized protein</fullName>
    </submittedName>
</protein>
<evidence type="ECO:0000313" key="2">
    <source>
        <dbReference type="Proteomes" id="UP000647339"/>
    </source>
</evidence>
<keyword evidence="2" id="KW-1185">Reference proteome</keyword>
<gene>
    <name evidence="1" type="ORF">GCM10011339_40170</name>
</gene>
<reference evidence="2" key="1">
    <citation type="journal article" date="2019" name="Int. J. Syst. Evol. Microbiol.">
        <title>The Global Catalogue of Microorganisms (GCM) 10K type strain sequencing project: providing services to taxonomists for standard genome sequencing and annotation.</title>
        <authorList>
            <consortium name="The Broad Institute Genomics Platform"/>
            <consortium name="The Broad Institute Genome Sequencing Center for Infectious Disease"/>
            <person name="Wu L."/>
            <person name="Ma J."/>
        </authorList>
    </citation>
    <scope>NUCLEOTIDE SEQUENCE [LARGE SCALE GENOMIC DNA]</scope>
    <source>
        <strain evidence="2">CGMCC 1.15407</strain>
    </source>
</reference>
<organism evidence="1 2">
    <name type="scientific">Echinicola rosea</name>
    <dbReference type="NCBI Taxonomy" id="1807691"/>
    <lineage>
        <taxon>Bacteria</taxon>
        <taxon>Pseudomonadati</taxon>
        <taxon>Bacteroidota</taxon>
        <taxon>Cytophagia</taxon>
        <taxon>Cytophagales</taxon>
        <taxon>Cyclobacteriaceae</taxon>
        <taxon>Echinicola</taxon>
    </lineage>
</organism>